<evidence type="ECO:0000313" key="3">
    <source>
        <dbReference type="Proteomes" id="UP000270678"/>
    </source>
</evidence>
<dbReference type="GO" id="GO:0016787">
    <property type="term" value="F:hydrolase activity"/>
    <property type="evidence" value="ECO:0007669"/>
    <property type="project" value="UniProtKB-KW"/>
</dbReference>
<dbReference type="PANTHER" id="PTHR43139">
    <property type="entry name" value="SI:DKEY-122A22.2"/>
    <property type="match status" value="1"/>
</dbReference>
<dbReference type="Pfam" id="PF00561">
    <property type="entry name" value="Abhydrolase_1"/>
    <property type="match status" value="1"/>
</dbReference>
<dbReference type="AlphaFoldDB" id="A0A3S9UXN3"/>
<reference evidence="3" key="1">
    <citation type="submission" date="2018-12" db="EMBL/GenBank/DDBJ databases">
        <title>Complete genome sequence of Paenibacillus sp. MBLB1234.</title>
        <authorList>
            <person name="Nam Y.-D."/>
            <person name="Kang J."/>
            <person name="Chung W.-H."/>
            <person name="Park Y.S."/>
        </authorList>
    </citation>
    <scope>NUCLEOTIDE SEQUENCE [LARGE SCALE GENOMIC DNA]</scope>
    <source>
        <strain evidence="3">MBLB1234</strain>
    </source>
</reference>
<dbReference type="InterPro" id="IPR000073">
    <property type="entry name" value="AB_hydrolase_1"/>
</dbReference>
<dbReference type="EMBL" id="CP034346">
    <property type="protein sequence ID" value="AZS15093.1"/>
    <property type="molecule type" value="Genomic_DNA"/>
</dbReference>
<dbReference type="Proteomes" id="UP000270678">
    <property type="component" value="Chromosome"/>
</dbReference>
<accession>A0A3S9UXN3</accession>
<dbReference type="InterPro" id="IPR052370">
    <property type="entry name" value="Meta-cleavage_hydrolase"/>
</dbReference>
<keyword evidence="2" id="KW-0378">Hydrolase</keyword>
<dbReference type="RefSeq" id="WP_126998368.1">
    <property type="nucleotide sequence ID" value="NZ_CP034346.1"/>
</dbReference>
<evidence type="ECO:0000313" key="2">
    <source>
        <dbReference type="EMBL" id="AZS15093.1"/>
    </source>
</evidence>
<proteinExistence type="predicted"/>
<gene>
    <name evidence="2" type="ORF">EI981_11870</name>
</gene>
<name>A0A3S9UXN3_9BACL</name>
<dbReference type="Gene3D" id="3.40.50.1820">
    <property type="entry name" value="alpha/beta hydrolase"/>
    <property type="match status" value="1"/>
</dbReference>
<dbReference type="PANTHER" id="PTHR43139:SF52">
    <property type="entry name" value="SI:DKEY-122A22.2"/>
    <property type="match status" value="1"/>
</dbReference>
<dbReference type="InterPro" id="IPR029058">
    <property type="entry name" value="AB_hydrolase_fold"/>
</dbReference>
<dbReference type="OrthoDB" id="5513277at2"/>
<keyword evidence="3" id="KW-1185">Reference proteome</keyword>
<dbReference type="KEGG" id="plut:EI981_11870"/>
<protein>
    <submittedName>
        <fullName evidence="2">Alpha/beta hydrolase</fullName>
    </submittedName>
</protein>
<feature type="domain" description="AB hydrolase-1" evidence="1">
    <location>
        <begin position="51"/>
        <end position="277"/>
    </location>
</feature>
<organism evidence="2 3">
    <name type="scientific">Paenibacillus lutimineralis</name>
    <dbReference type="NCBI Taxonomy" id="2707005"/>
    <lineage>
        <taxon>Bacteria</taxon>
        <taxon>Bacillati</taxon>
        <taxon>Bacillota</taxon>
        <taxon>Bacilli</taxon>
        <taxon>Bacillales</taxon>
        <taxon>Paenibacillaceae</taxon>
        <taxon>Paenibacillus</taxon>
    </lineage>
</organism>
<dbReference type="SUPFAM" id="SSF53474">
    <property type="entry name" value="alpha/beta-Hydrolases"/>
    <property type="match status" value="1"/>
</dbReference>
<sequence length="293" mass="33617">MRRYKSEAGRQLIYHSYERLLEDWNVEYVEQDIMTTYGSTHVVTAGAQENPPLLLLHGTADNTAMMWIYNIQRLSERFFVIAVDAIGGSGKSEPNVDYYVKFDQTVWLDEVLNGLGIERIYVAGVSYGAYLAYHYAIMRPEKVIKIICMSGGIAASQAEVMGKMMKAFLPEALFPSEGSCKRLLRKLSGPNYTVFENNAELMKHWYYLLKYFNNKSMAQHKLTIFNDEQISSIRDKSHFLIGDQDMLSNYPKSIQRLEAHGLNYRIVNHAGHAINHEQAEEIDSEIIRYFIGS</sequence>
<evidence type="ECO:0000259" key="1">
    <source>
        <dbReference type="Pfam" id="PF00561"/>
    </source>
</evidence>